<sequence>MTTVQPILALRVYEPAVQLCRTDSVPHVSIRDDLGPQTAVCTHCKARHWECERSKSTRHFGACCSQGKLLQGSDSDAKAFRENARSYNNALSFTSLAAHCWDQTQVDTLGPPVFRVFGRLYHRLGALIPAATNARLQGPDSAETRIQRSTLTKLQSMLRTGNRFVREFASAKARVGWDTAKEWVLRLYLPPGRDRRTHNLPTCTVIDVPMVGPSTKSLARSIRPRCLSVTHYFFLQGKMASTPTFLFAGSTKPGRQSPETESRSTMVSNCARYLPVLVWMTKTNRRTKTATMRMKTARKGTKRMVMANVRVFGSFSQAPFFSRSQLFAHYLPNATSTSQSRIATNVPSWTIPGCDGVRCQTWKASAAHHDDVRPRLTGNQGRTGADKACNRPDLIARVFEAKSGNKRHAGCFGDECKMNGFCCISMSAGERVAQWTQECQDLKLSALFTPFNNTAILWKSDSVVITFDPESPPNTLRASFSFPDRVTDATFCVGDSKVRVVSIYAPSSDKPDKKRFLSHLSTALRQVVRDEPSPPALLVGGDWNCVESQPLNSENQNGTNYGGQEMRDLATANNLFDAYRLHHPKGRATTNRSAPGTCRRLDRIYVSPDWVDLFHDHKIWAPVLKSTHSMVVAPFQVPGAIDIGPGKFKLGLHVIEGDATCEYLTSIVRTLYNKALLQTPNNPPAAWTSTKHRLLPELQALARTFARFRRGGSEQERADHSRYGAALRSRLDPSLAGPSSIFIRLRKVRASDLIPSLTVNDVVHSDPDSMLGAASDYFERVYEDRPIDDAALKAIIDGLASTRLSPADSLKLEEAYPLEEMTKAQAACKSNSSPGPDGLPVEFYRATWPATGPILRDVIKSIPTEARQPGPLPRNTAHIHLIHKRGERDQLSNKRPISLINADERIISQAHNQRLAPLLESLIGPTQRGFIPNRWIGTNIAEVQCLMDPGLPGSTPVSGMLAVMDFEKAYDRLSHPYLDAVLCAVGLGPKARQWYRATYTNQSASIFLNGWLSATFDILSGVRQGDPLVPSLFVLAIEGFTCQIRLRVKGIDIAGLQNVRELLFADDACCALHNLSDLDHLNRAIELYERASASKLSNVKSFLYPLGSFRDRSIAPDLGTWRLSDSQFRYLGIQVGVEIAEDAGWEDVKALTIARIRSIPMYDLPYAAKCSIINIYCYTKILYYSRFLPAPKSIVKEIEEAAMLAIHGRASDGTQRRPKVSRSRLCTPLDHGGFSLIDLPRRLAINHAKWVFQLRAPDGCFTRHLFNIRIRLQAPNEPTPFTLSRPAPNQHRCPWIWIWWAYFCHPPPKWDHAVRKTTNLLPARWVRYFEAWALVTTLNPPELSKSQNLEQWATHVLYFPAGHGIQLSVNPTLFRGPDGEVMTPSSFVNASKRHQVFIFPPIFPKGHQKVFDLPEQRWNAWWKALRKVRRVHSDAEDTGHLLSLGSLHPGSQVASPTSPHPNNRSTSCVMCLSEAPECLAHLAVGCPFARRLWSALSPTPHPVFVDFVCPVVSRSEHRLVELRVLFFHSIWKLCRHRRFSSDLLEPITETEFEGLRASIQESKGRLVSL</sequence>
<dbReference type="Proteomes" id="UP000249464">
    <property type="component" value="Unassembled WGS sequence"/>
</dbReference>
<dbReference type="PANTHER" id="PTHR31635:SF196">
    <property type="entry name" value="REVERSE TRANSCRIPTASE DOMAIN-CONTAINING PROTEIN-RELATED"/>
    <property type="match status" value="1"/>
</dbReference>
<keyword evidence="3" id="KW-1185">Reference proteome</keyword>
<dbReference type="Gene3D" id="3.60.10.10">
    <property type="entry name" value="Endonuclease/exonuclease/phosphatase"/>
    <property type="match status" value="1"/>
</dbReference>
<gene>
    <name evidence="2" type="primary">BQ5605_C041g11956</name>
    <name evidence="2" type="ORF">BQ5605_C041G11956</name>
</gene>
<evidence type="ECO:0000313" key="2">
    <source>
        <dbReference type="EMBL" id="SGZ33327.1"/>
    </source>
</evidence>
<dbReference type="InterPro" id="IPR000477">
    <property type="entry name" value="RT_dom"/>
</dbReference>
<name>A0A2X0MU34_9BASI</name>
<protein>
    <submittedName>
        <fullName evidence="2">BQ5605_C041g11956 protein</fullName>
    </submittedName>
</protein>
<evidence type="ECO:0000259" key="1">
    <source>
        <dbReference type="Pfam" id="PF00078"/>
    </source>
</evidence>
<dbReference type="Pfam" id="PF00078">
    <property type="entry name" value="RVT_1"/>
    <property type="match status" value="1"/>
</dbReference>
<evidence type="ECO:0000313" key="3">
    <source>
        <dbReference type="Proteomes" id="UP000249464"/>
    </source>
</evidence>
<proteinExistence type="predicted"/>
<dbReference type="CDD" id="cd01650">
    <property type="entry name" value="RT_nLTR_like"/>
    <property type="match status" value="1"/>
</dbReference>
<dbReference type="SUPFAM" id="SSF56219">
    <property type="entry name" value="DNase I-like"/>
    <property type="match status" value="1"/>
</dbReference>
<dbReference type="CDD" id="cd09076">
    <property type="entry name" value="L1-EN"/>
    <property type="match status" value="1"/>
</dbReference>
<dbReference type="InterPro" id="IPR036691">
    <property type="entry name" value="Endo/exonu/phosph_ase_sf"/>
</dbReference>
<dbReference type="EMBL" id="FQNC01000119">
    <property type="protein sequence ID" value="SGZ33327.1"/>
    <property type="molecule type" value="Genomic_DNA"/>
</dbReference>
<accession>A0A2X0MU34</accession>
<feature type="domain" description="Reverse transcriptase" evidence="1">
    <location>
        <begin position="882"/>
        <end position="1135"/>
    </location>
</feature>
<dbReference type="PANTHER" id="PTHR31635">
    <property type="entry name" value="REVERSE TRANSCRIPTASE DOMAIN-CONTAINING PROTEIN-RELATED"/>
    <property type="match status" value="1"/>
</dbReference>
<organism evidence="2 3">
    <name type="scientific">Microbotryum silenes-dioicae</name>
    <dbReference type="NCBI Taxonomy" id="796604"/>
    <lineage>
        <taxon>Eukaryota</taxon>
        <taxon>Fungi</taxon>
        <taxon>Dikarya</taxon>
        <taxon>Basidiomycota</taxon>
        <taxon>Pucciniomycotina</taxon>
        <taxon>Microbotryomycetes</taxon>
        <taxon>Microbotryales</taxon>
        <taxon>Microbotryaceae</taxon>
        <taxon>Microbotryum</taxon>
    </lineage>
</organism>
<reference evidence="2 3" key="1">
    <citation type="submission" date="2016-11" db="EMBL/GenBank/DDBJ databases">
        <authorList>
            <person name="Jaros S."/>
            <person name="Januszkiewicz K."/>
            <person name="Wedrychowicz H."/>
        </authorList>
    </citation>
    <scope>NUCLEOTIDE SEQUENCE [LARGE SCALE GENOMIC DNA]</scope>
</reference>